<dbReference type="Proteomes" id="UP000815325">
    <property type="component" value="Unassembled WGS sequence"/>
</dbReference>
<dbReference type="EMBL" id="MU069602">
    <property type="protein sequence ID" value="KAF5837817.1"/>
    <property type="molecule type" value="Genomic_DNA"/>
</dbReference>
<organism evidence="1 2">
    <name type="scientific">Dunaliella salina</name>
    <name type="common">Green alga</name>
    <name type="synonym">Protococcus salinus</name>
    <dbReference type="NCBI Taxonomy" id="3046"/>
    <lineage>
        <taxon>Eukaryota</taxon>
        <taxon>Viridiplantae</taxon>
        <taxon>Chlorophyta</taxon>
        <taxon>core chlorophytes</taxon>
        <taxon>Chlorophyceae</taxon>
        <taxon>CS clade</taxon>
        <taxon>Chlamydomonadales</taxon>
        <taxon>Dunaliellaceae</taxon>
        <taxon>Dunaliella</taxon>
    </lineage>
</organism>
<comment type="caution">
    <text evidence="1">The sequence shown here is derived from an EMBL/GenBank/DDBJ whole genome shotgun (WGS) entry which is preliminary data.</text>
</comment>
<sequence length="78" mass="9079">MLAHQNCLKQLMQFCQLALKQHDTSSSPSTMCVMPWPQHHPHYLFLIEILARSCVRMLGWLPSFSLPCWMPDGRLLQV</sequence>
<reference evidence="1" key="1">
    <citation type="submission" date="2017-08" db="EMBL/GenBank/DDBJ databases">
        <authorList>
            <person name="Polle J.E."/>
            <person name="Barry K."/>
            <person name="Cushman J."/>
            <person name="Schmutz J."/>
            <person name="Tran D."/>
            <person name="Hathwaick L.T."/>
            <person name="Yim W.C."/>
            <person name="Jenkins J."/>
            <person name="Mckie-Krisberg Z.M."/>
            <person name="Prochnik S."/>
            <person name="Lindquist E."/>
            <person name="Dockter R.B."/>
            <person name="Adam C."/>
            <person name="Molina H."/>
            <person name="Bunkerborg J."/>
            <person name="Jin E."/>
            <person name="Buchheim M."/>
            <person name="Magnuson J."/>
        </authorList>
    </citation>
    <scope>NUCLEOTIDE SEQUENCE</scope>
    <source>
        <strain evidence="1">CCAP 19/18</strain>
    </source>
</reference>
<name>A0ABQ7GTB7_DUNSA</name>
<evidence type="ECO:0000313" key="1">
    <source>
        <dbReference type="EMBL" id="KAF5837817.1"/>
    </source>
</evidence>
<proteinExistence type="predicted"/>
<keyword evidence="2" id="KW-1185">Reference proteome</keyword>
<evidence type="ECO:0000313" key="2">
    <source>
        <dbReference type="Proteomes" id="UP000815325"/>
    </source>
</evidence>
<protein>
    <submittedName>
        <fullName evidence="1">Uncharacterized protein</fullName>
    </submittedName>
</protein>
<gene>
    <name evidence="1" type="ORF">DUNSADRAFT_3833</name>
</gene>
<accession>A0ABQ7GTB7</accession>